<dbReference type="InterPro" id="IPR035625">
    <property type="entry name" value="Tfc3-like_eWH"/>
</dbReference>
<reference evidence="9 10" key="1">
    <citation type="submission" date="2015-02" db="EMBL/GenBank/DDBJ databases">
        <title>Draft Genome Sequences of Two Closely-Related Aflatoxigenic Aspergillus Species Obtained from the Cote d'Ivoire.</title>
        <authorList>
            <person name="Moore G.G."/>
            <person name="Beltz S.B."/>
            <person name="Mack B.M."/>
        </authorList>
    </citation>
    <scope>NUCLEOTIDE SEQUENCE [LARGE SCALE GENOMIC DNA]</scope>
    <source>
        <strain evidence="9 10">SRRC1432</strain>
    </source>
</reference>
<keyword evidence="5" id="KW-0539">Nucleus</keyword>
<dbReference type="GO" id="GO:0042791">
    <property type="term" value="P:5S class rRNA transcription by RNA polymerase III"/>
    <property type="evidence" value="ECO:0007669"/>
    <property type="project" value="TreeGrafter"/>
</dbReference>
<feature type="compositionally biased region" description="Basic and acidic residues" evidence="6">
    <location>
        <begin position="836"/>
        <end position="847"/>
    </location>
</feature>
<dbReference type="GO" id="GO:0003677">
    <property type="term" value="F:DNA binding"/>
    <property type="evidence" value="ECO:0007669"/>
    <property type="project" value="UniProtKB-KW"/>
</dbReference>
<gene>
    <name evidence="9" type="ORF">AOCH_000927</name>
</gene>
<dbReference type="VEuPathDB" id="FungiDB:P175DRAFT_0512439"/>
<organism evidence="9 10">
    <name type="scientific">Aspergillus ochraceoroseus</name>
    <dbReference type="NCBI Taxonomy" id="138278"/>
    <lineage>
        <taxon>Eukaryota</taxon>
        <taxon>Fungi</taxon>
        <taxon>Dikarya</taxon>
        <taxon>Ascomycota</taxon>
        <taxon>Pezizomycotina</taxon>
        <taxon>Eurotiomycetes</taxon>
        <taxon>Eurotiomycetidae</taxon>
        <taxon>Eurotiales</taxon>
        <taxon>Aspergillaceae</taxon>
        <taxon>Aspergillus</taxon>
        <taxon>Aspergillus subgen. Nidulantes</taxon>
    </lineage>
</organism>
<dbReference type="EMBL" id="JYKN01000201">
    <property type="protein sequence ID" value="KKK25353.1"/>
    <property type="molecule type" value="Genomic_DNA"/>
</dbReference>
<sequence>MAPSLRDLIDFLLSEIALCGDQGASPTDILSFIDVFYAKSAKEESNRRQTIDRRWQGKVWQWLTKNPEVSVGKNREGNGLSLAEVEQRQLASQEADSEPQPETGNGPIRVFVSKERTWLAITGHEPDETKVLPMEFALLSIIASRKSSGIAQPELIRLSGQDKRSVPKRTDVLQQKGYIEKRAIQIKAARTSLCTLRRFLDQGNASTERPTVQNLDAGIDANKMIDFASFTTRLFEILREYQIISRNDLKGLLGFADRWRWRILSRALRKFERIGVLKRVKALSQYADTQKKFHPCVMLVRDPTEKDFELFHEFSKNIYSSLEQGGNAEFEEDIDGENATQEPSSGGALAVVKREEDVEFSGRTLPVWSPDRNIHNQIFELIDRTGTTGSTNSDVIRACFGAFYRRPLENTLARLVECWQASQPPHLRHLAIVRDTALHRTITHYVHYSARNFGQLVDAGESSWEAVEFVPKNTKSDNVRVPAVDAKPQVDKYGFPVDIPIKDLLNNGNASLAECINAMKPPDYFFSSSDAKPVRLEDGTYGIHYGHKKLPAGTPQPDRAVKETSKRTPKRPKIEQENISDVEMLDMSTAPPPKKRKQESDRFIGMSEKEKLEALGLDETWTEYSVLLIDRPSPGVYVTPRGRRRPAGKRRGRPPISQLAVFKSPKLRGLPWFEAAHDNSTLELPGSQPRDALDNDKIAPIAHDSVEHGRPQVSTAAKGAKRQFQPSDSDTESESTIQTPSKVPNTHKPISGPETPQQEVSVKTRMVKDVGHGDGDTDKLARHPGTGTKRRRHQSPNSRNQSSVGVESDSITSGLPSTPAMPSEETSRAHTQSAGARRETPSKRLRRETSRLLEGKAGLQTLTPAHIAGNKDLSHLPENSDLTANSSSLTEAPQTIAEDTIVEMTPAVEHNSRRQTLANGTPGMEPSTPHTSHNEPMVSSASQTPGASSVRSRRPKLTDKGGSVAFLRKSIIMKIVEQAQGAYPMGSELWYPFMTAWMRTKYKEKPDLRTIKTAVKHLVDAGKLRQQTFCGRDYKGVMVTKTIVCKSDLPPNDPIIKDLQAKMLASDARYYFPPNVEIDPSLTKSGIKGTPGRDHRPATHIPVEPRLTVQLHQKPASVLAIERRRGQSIQRKLLQRIELEQTIYRKRPSGIVRLLSIQRPDMDGTMIHGRTSISQPDQAGEDFRRCVPRRREAVTGQGLDEQGGARRLKRLVLPISLIAPYAMLMNPRQGFHSQTGTFSTNAGLAAFIVPKQPSLPTLKKGSRLPQSLDDLFSQTRRRAVNVSGNNDPRSRRFFRDTDTILRWELQNEEVLQQKGEGLSYINQTIRDSFETVPVEGGIRFDGGETDLTSRPAARAITTRQRAPRSPNFVHLEPGAPPPASSSSSSSSPSRLPREESEAPYVYEGYRKPAIPQHRRLEKLNELMASDLSAAQTPRLPLRRTRLAQQLPRSMSQKLMTAIVVVRALAGGLDGRMVDWTLVSNGFPDQDPKFIQDKGKSILSKNRLQVAKMQSDFQEQFIEAYAKDLVPRINYDDLEGYDWNTVIEWANVQLDVPKSEKIPDLPATREQFDNIFELREESYSSLDEIFQNQSVTVSRKRVLYANMAFAAPLRQKSSHHSLRQGELSRLDTVKTWIRANITTPEEVYRPADARQALSYIDGGLIGPALQSLVNERVISQGNRGRVTPGRNYDITEHFLFNLSKRRAIELTEFRRATRFKTDTLDDAIFSGREGVYKLTYNEEDGDIIALVNLFAEGQVTFAPCDAPRDKFGLTEGGYLTRQMNKDKLRFPVEVRSVKGAYVRGNPVYEKASSIPPPCPPQIALNESTSVPGKIPLWYDIHGGFIQVLWELAVAAVLGCVATRPGITAGGIANMVKPTMGAWEIQMLLDWMDEAGVMRQEVPNPPPHRRSGPSCRRPAAAAGTCDSGSGSPSPSPSPSPAPVGTNPFGVVAMHSGNAVQYAPFNAAKSSLLAGLKHQNASCDRPGEQTATFYLDDGALFLYDASATPQEIFVDRSGMGQGVIGYTTGAEPAPTNSERKGWAITSDNHLQFAGQDLIACPGSLEEGAFSIWADAGVANPGYNQGCVGIAARVQVAQNPNGCLYTSQ</sequence>
<feature type="region of interest" description="Disordered" evidence="6">
    <location>
        <begin position="910"/>
        <end position="959"/>
    </location>
</feature>
<dbReference type="VEuPathDB" id="FungiDB:P175DRAFT_0487634"/>
<keyword evidence="2" id="KW-0597">Phosphoprotein</keyword>
<comment type="subcellular location">
    <subcellularLocation>
        <location evidence="1">Nucleus</location>
    </subcellularLocation>
</comment>
<dbReference type="Proteomes" id="UP000034947">
    <property type="component" value="Unassembled WGS sequence"/>
</dbReference>
<evidence type="ECO:0000313" key="9">
    <source>
        <dbReference type="EMBL" id="KKK25353.1"/>
    </source>
</evidence>
<dbReference type="GO" id="GO:0006384">
    <property type="term" value="P:transcription initiation at RNA polymerase III promoter"/>
    <property type="evidence" value="ECO:0007669"/>
    <property type="project" value="InterPro"/>
</dbReference>
<keyword evidence="4" id="KW-0804">Transcription</keyword>
<evidence type="ECO:0000256" key="2">
    <source>
        <dbReference type="ARBA" id="ARBA00022553"/>
    </source>
</evidence>
<evidence type="ECO:0000259" key="7">
    <source>
        <dbReference type="Pfam" id="PF04182"/>
    </source>
</evidence>
<protein>
    <submittedName>
        <fullName evidence="9">Uncharacterized protein</fullName>
    </submittedName>
</protein>
<dbReference type="PANTHER" id="PTHR15180:SF1">
    <property type="entry name" value="GENERAL TRANSCRIPTION FACTOR 3C POLYPEPTIDE 1"/>
    <property type="match status" value="1"/>
</dbReference>
<feature type="compositionally biased region" description="Low complexity" evidence="6">
    <location>
        <begin position="1380"/>
        <end position="1390"/>
    </location>
</feature>
<feature type="region of interest" description="Disordered" evidence="6">
    <location>
        <begin position="1893"/>
        <end position="1937"/>
    </location>
</feature>
<feature type="region of interest" description="Disordered" evidence="6">
    <location>
        <begin position="870"/>
        <end position="894"/>
    </location>
</feature>
<feature type="compositionally biased region" description="Polar residues" evidence="6">
    <location>
        <begin position="880"/>
        <end position="893"/>
    </location>
</feature>
<evidence type="ECO:0000256" key="3">
    <source>
        <dbReference type="ARBA" id="ARBA00023125"/>
    </source>
</evidence>
<dbReference type="GO" id="GO:0005634">
    <property type="term" value="C:nucleus"/>
    <property type="evidence" value="ECO:0007669"/>
    <property type="project" value="UniProtKB-SubCell"/>
</dbReference>
<evidence type="ECO:0000256" key="6">
    <source>
        <dbReference type="SAM" id="MobiDB-lite"/>
    </source>
</evidence>
<feature type="region of interest" description="Disordered" evidence="6">
    <location>
        <begin position="86"/>
        <end position="107"/>
    </location>
</feature>
<dbReference type="PANTHER" id="PTHR15180">
    <property type="entry name" value="GENERAL TRANSCRIPTION FACTOR 3C POLYPEPTIDE 1"/>
    <property type="match status" value="1"/>
</dbReference>
<dbReference type="OrthoDB" id="5403573at2759"/>
<feature type="region of interest" description="Disordered" evidence="6">
    <location>
        <begin position="638"/>
        <end position="658"/>
    </location>
</feature>
<feature type="region of interest" description="Disordered" evidence="6">
    <location>
        <begin position="546"/>
        <end position="603"/>
    </location>
</feature>
<dbReference type="InterPro" id="IPR044210">
    <property type="entry name" value="Tfc3-like"/>
</dbReference>
<feature type="compositionally biased region" description="Polar residues" evidence="6">
    <location>
        <begin position="937"/>
        <end position="950"/>
    </location>
</feature>
<dbReference type="InterPro" id="IPR007309">
    <property type="entry name" value="TFIIIC_Bblock-bd"/>
</dbReference>
<dbReference type="Pfam" id="PF20222">
    <property type="entry name" value="DUF6581"/>
    <property type="match status" value="1"/>
</dbReference>
<evidence type="ECO:0000256" key="4">
    <source>
        <dbReference type="ARBA" id="ARBA00023163"/>
    </source>
</evidence>
<feature type="compositionally biased region" description="Polar residues" evidence="6">
    <location>
        <begin position="724"/>
        <end position="744"/>
    </location>
</feature>
<dbReference type="InterPro" id="IPR046488">
    <property type="entry name" value="Sfc3/Tfc3_C"/>
</dbReference>
<evidence type="ECO:0000313" key="10">
    <source>
        <dbReference type="Proteomes" id="UP000034947"/>
    </source>
</evidence>
<feature type="compositionally biased region" description="Polar residues" evidence="6">
    <location>
        <begin position="795"/>
        <end position="816"/>
    </location>
</feature>
<feature type="compositionally biased region" description="Basic and acidic residues" evidence="6">
    <location>
        <begin position="559"/>
        <end position="576"/>
    </location>
</feature>
<evidence type="ECO:0000256" key="1">
    <source>
        <dbReference type="ARBA" id="ARBA00004123"/>
    </source>
</evidence>
<comment type="caution">
    <text evidence="9">The sequence shown here is derived from an EMBL/GenBank/DDBJ whole genome shotgun (WGS) entry which is preliminary data.</text>
</comment>
<proteinExistence type="predicted"/>
<feature type="compositionally biased region" description="Basic residues" evidence="6">
    <location>
        <begin position="641"/>
        <end position="653"/>
    </location>
</feature>
<accession>A0A0F8V0P2</accession>
<keyword evidence="3" id="KW-0238">DNA-binding</keyword>
<dbReference type="GO" id="GO:0000127">
    <property type="term" value="C:transcription factor TFIIIC complex"/>
    <property type="evidence" value="ECO:0007669"/>
    <property type="project" value="InterPro"/>
</dbReference>
<dbReference type="Pfam" id="PF04182">
    <property type="entry name" value="B-block_TFIIIC"/>
    <property type="match status" value="1"/>
</dbReference>
<evidence type="ECO:0000259" key="8">
    <source>
        <dbReference type="Pfam" id="PF20222"/>
    </source>
</evidence>
<feature type="domain" description="Transcription factor tau subunit sfc3/Tfc3 C-terminal" evidence="8">
    <location>
        <begin position="1443"/>
        <end position="1867"/>
    </location>
</feature>
<name>A0A0F8V0P2_9EURO</name>
<feature type="domain" description="B-block binding subunit of TFIIIC" evidence="7">
    <location>
        <begin position="133"/>
        <end position="201"/>
    </location>
</feature>
<keyword evidence="10" id="KW-1185">Reference proteome</keyword>
<feature type="region of interest" description="Disordered" evidence="6">
    <location>
        <begin position="702"/>
        <end position="847"/>
    </location>
</feature>
<feature type="region of interest" description="Disordered" evidence="6">
    <location>
        <begin position="1340"/>
        <end position="1404"/>
    </location>
</feature>
<dbReference type="CDD" id="cd16169">
    <property type="entry name" value="Tau138_eWH"/>
    <property type="match status" value="1"/>
</dbReference>
<evidence type="ECO:0000256" key="5">
    <source>
        <dbReference type="ARBA" id="ARBA00023242"/>
    </source>
</evidence>
<feature type="compositionally biased region" description="Basic and acidic residues" evidence="6">
    <location>
        <begin position="766"/>
        <end position="781"/>
    </location>
</feature>